<dbReference type="Gene3D" id="3.40.50.720">
    <property type="entry name" value="NAD(P)-binding Rossmann-like Domain"/>
    <property type="match status" value="1"/>
</dbReference>
<dbReference type="InterPro" id="IPR000669">
    <property type="entry name" value="Mannitol_DH"/>
</dbReference>
<evidence type="ECO:0000256" key="1">
    <source>
        <dbReference type="ARBA" id="ARBA00023002"/>
    </source>
</evidence>
<dbReference type="SUPFAM" id="SSF48179">
    <property type="entry name" value="6-phosphogluconate dehydrogenase C-terminal domain-like"/>
    <property type="match status" value="1"/>
</dbReference>
<dbReference type="Pfam" id="PF08125">
    <property type="entry name" value="Mannitol_dh_C"/>
    <property type="match status" value="1"/>
</dbReference>
<gene>
    <name evidence="5" type="ORF">JIN87_23195</name>
</gene>
<dbReference type="GO" id="GO:0009026">
    <property type="term" value="F:tagaturonate reductase activity"/>
    <property type="evidence" value="ECO:0007669"/>
    <property type="project" value="TreeGrafter"/>
</dbReference>
<keyword evidence="1" id="KW-0560">Oxidoreductase</keyword>
<evidence type="ECO:0000256" key="2">
    <source>
        <dbReference type="ARBA" id="ARBA00023027"/>
    </source>
</evidence>
<feature type="domain" description="Mannitol dehydrogenase N-terminal" evidence="3">
    <location>
        <begin position="17"/>
        <end position="257"/>
    </location>
</feature>
<dbReference type="InterPro" id="IPR036291">
    <property type="entry name" value="NAD(P)-bd_dom_sf"/>
</dbReference>
<protein>
    <submittedName>
        <fullName evidence="5">Tagaturonate reductase</fullName>
    </submittedName>
</protein>
<dbReference type="PRINTS" id="PR00084">
    <property type="entry name" value="MTLDHDRGNASE"/>
</dbReference>
<evidence type="ECO:0000259" key="4">
    <source>
        <dbReference type="Pfam" id="PF08125"/>
    </source>
</evidence>
<dbReference type="NCBIfam" id="NF002969">
    <property type="entry name" value="PRK03643.1"/>
    <property type="match status" value="1"/>
</dbReference>
<dbReference type="AlphaFoldDB" id="A0A934S2D2"/>
<dbReference type="Gene3D" id="1.10.1040.10">
    <property type="entry name" value="N-(1-d-carboxylethyl)-l-norvaline Dehydrogenase, domain 2"/>
    <property type="match status" value="1"/>
</dbReference>
<feature type="domain" description="Mannitol dehydrogenase C-terminal" evidence="4">
    <location>
        <begin position="281"/>
        <end position="471"/>
    </location>
</feature>
<sequence>MKLNRENSNLQSVYPERVIQFGEGNFLRAFVDWIIQRMNDELEFNSSVAVVQPIAQGLADLINSQDGLYHVILEGVKDGEPVRERELISCINRCINPYSEYEAYEKLIDSPDVRFVVSNTTEAGIQWADGESLDMKPQASFPGKMTALLHQRYKTFEGAADKGLIIICCELIEDNADRLKELVLKHAENWGLEAGFVQWLENSCAFCSTLVDRIVPGFPRDNIAEIQEELGYEDNLVVVGEHYHNWVVKAPEWVAEEFPAHKAGLNVSFVNEEQQREIRDQKVRILNGSHTGTMAAAYLSGFDTVREAMEDEVVGSFVKEMVAQEIVPNIPGDQEYLLKFADKILERFYNPFIRHEWLTISLNSMSKWETRVLPSLLDAAKNTGELPKRITLSLAALIAFYRGKRGDATYECKDNADIIELYAKVWGEYDGTPEGLRALVSKVLAYEVNWKRDLNEVEGLTDAVTANLEQILNDGMLETLKGLAAQPCC</sequence>
<dbReference type="InterPro" id="IPR013118">
    <property type="entry name" value="Mannitol_DH_C"/>
</dbReference>
<name>A0A934S2D2_9BACT</name>
<keyword evidence="6" id="KW-1185">Reference proteome</keyword>
<dbReference type="PANTHER" id="PTHR30524">
    <property type="entry name" value="MANNITOL-1-PHOSPHATE 5-DEHYDROGENASE"/>
    <property type="match status" value="1"/>
</dbReference>
<reference evidence="5" key="1">
    <citation type="submission" date="2021-01" db="EMBL/GenBank/DDBJ databases">
        <title>Modified the classification status of verrucomicrobia.</title>
        <authorList>
            <person name="Feng X."/>
        </authorList>
    </citation>
    <scope>NUCLEOTIDE SEQUENCE</scope>
    <source>
        <strain evidence="5">KCTC 13126</strain>
    </source>
</reference>
<comment type="caution">
    <text evidence="5">The sequence shown here is derived from an EMBL/GenBank/DDBJ whole genome shotgun (WGS) entry which is preliminary data.</text>
</comment>
<organism evidence="5 6">
    <name type="scientific">Pelagicoccus mobilis</name>
    <dbReference type="NCBI Taxonomy" id="415221"/>
    <lineage>
        <taxon>Bacteria</taxon>
        <taxon>Pseudomonadati</taxon>
        <taxon>Verrucomicrobiota</taxon>
        <taxon>Opitutia</taxon>
        <taxon>Puniceicoccales</taxon>
        <taxon>Pelagicoccaceae</taxon>
        <taxon>Pelagicoccus</taxon>
    </lineage>
</organism>
<accession>A0A934S2D2</accession>
<dbReference type="Pfam" id="PF01232">
    <property type="entry name" value="Mannitol_dh"/>
    <property type="match status" value="1"/>
</dbReference>
<keyword evidence="2" id="KW-0520">NAD</keyword>
<evidence type="ECO:0000313" key="5">
    <source>
        <dbReference type="EMBL" id="MBK1879809.1"/>
    </source>
</evidence>
<dbReference type="Proteomes" id="UP000617628">
    <property type="component" value="Unassembled WGS sequence"/>
</dbReference>
<proteinExistence type="predicted"/>
<dbReference type="RefSeq" id="WP_200358042.1">
    <property type="nucleotide sequence ID" value="NZ_JAENIL010000059.1"/>
</dbReference>
<dbReference type="PANTHER" id="PTHR30524:SF0">
    <property type="entry name" value="ALTRONATE OXIDOREDUCTASE-RELATED"/>
    <property type="match status" value="1"/>
</dbReference>
<evidence type="ECO:0000313" key="6">
    <source>
        <dbReference type="Proteomes" id="UP000617628"/>
    </source>
</evidence>
<evidence type="ECO:0000259" key="3">
    <source>
        <dbReference type="Pfam" id="PF01232"/>
    </source>
</evidence>
<dbReference type="EMBL" id="JAENIL010000059">
    <property type="protein sequence ID" value="MBK1879809.1"/>
    <property type="molecule type" value="Genomic_DNA"/>
</dbReference>
<dbReference type="GO" id="GO:0019592">
    <property type="term" value="P:mannitol catabolic process"/>
    <property type="evidence" value="ECO:0007669"/>
    <property type="project" value="TreeGrafter"/>
</dbReference>
<dbReference type="GO" id="GO:0019698">
    <property type="term" value="P:D-galacturonate catabolic process"/>
    <property type="evidence" value="ECO:0007669"/>
    <property type="project" value="TreeGrafter"/>
</dbReference>
<dbReference type="SUPFAM" id="SSF51735">
    <property type="entry name" value="NAD(P)-binding Rossmann-fold domains"/>
    <property type="match status" value="1"/>
</dbReference>
<dbReference type="InterPro" id="IPR013131">
    <property type="entry name" value="Mannitol_DH_N"/>
</dbReference>
<dbReference type="InterPro" id="IPR008927">
    <property type="entry name" value="6-PGluconate_DH-like_C_sf"/>
</dbReference>
<dbReference type="InterPro" id="IPR013328">
    <property type="entry name" value="6PGD_dom2"/>
</dbReference>
<dbReference type="GO" id="GO:0008926">
    <property type="term" value="F:mannitol-1-phosphate 5-dehydrogenase activity"/>
    <property type="evidence" value="ECO:0007669"/>
    <property type="project" value="TreeGrafter"/>
</dbReference>
<dbReference type="GO" id="GO:0005829">
    <property type="term" value="C:cytosol"/>
    <property type="evidence" value="ECO:0007669"/>
    <property type="project" value="TreeGrafter"/>
</dbReference>